<protein>
    <submittedName>
        <fullName evidence="8">Lipoprotein</fullName>
    </submittedName>
</protein>
<dbReference type="PANTHER" id="PTHR30329">
    <property type="entry name" value="STATOR ELEMENT OF FLAGELLAR MOTOR COMPLEX"/>
    <property type="match status" value="1"/>
</dbReference>
<dbReference type="AlphaFoldDB" id="A0A378UIR9"/>
<dbReference type="Pfam" id="PF00691">
    <property type="entry name" value="OmpA"/>
    <property type="match status" value="1"/>
</dbReference>
<keyword evidence="8" id="KW-0449">Lipoprotein</keyword>
<keyword evidence="2 6" id="KW-0732">Signal</keyword>
<dbReference type="InterPro" id="IPR036737">
    <property type="entry name" value="OmpA-like_sf"/>
</dbReference>
<dbReference type="Gene3D" id="3.30.1330.60">
    <property type="entry name" value="OmpA-like domain"/>
    <property type="match status" value="1"/>
</dbReference>
<dbReference type="Proteomes" id="UP000254651">
    <property type="component" value="Unassembled WGS sequence"/>
</dbReference>
<comment type="subcellular location">
    <subcellularLocation>
        <location evidence="1">Cell outer membrane</location>
    </subcellularLocation>
</comment>
<feature type="domain" description="OmpA-like" evidence="7">
    <location>
        <begin position="141"/>
        <end position="267"/>
    </location>
</feature>
<evidence type="ECO:0000256" key="3">
    <source>
        <dbReference type="ARBA" id="ARBA00023136"/>
    </source>
</evidence>
<organism evidence="8 9">
    <name type="scientific">Bergeriella denitrificans</name>
    <name type="common">Neisseria denitrificans</name>
    <dbReference type="NCBI Taxonomy" id="494"/>
    <lineage>
        <taxon>Bacteria</taxon>
        <taxon>Pseudomonadati</taxon>
        <taxon>Pseudomonadota</taxon>
        <taxon>Betaproteobacteria</taxon>
        <taxon>Neisseriales</taxon>
        <taxon>Neisseriaceae</taxon>
        <taxon>Bergeriella</taxon>
    </lineage>
</organism>
<dbReference type="InterPro" id="IPR007450">
    <property type="entry name" value="BamE_dom"/>
</dbReference>
<dbReference type="InterPro" id="IPR050330">
    <property type="entry name" value="Bact_OuterMem_StrucFunc"/>
</dbReference>
<evidence type="ECO:0000259" key="7">
    <source>
        <dbReference type="PROSITE" id="PS51123"/>
    </source>
</evidence>
<gene>
    <name evidence="8" type="primary">mlp_1</name>
    <name evidence="8" type="ORF">NCTC10295_02075</name>
</gene>
<dbReference type="GO" id="GO:0009279">
    <property type="term" value="C:cell outer membrane"/>
    <property type="evidence" value="ECO:0007669"/>
    <property type="project" value="UniProtKB-SubCell"/>
</dbReference>
<dbReference type="CDD" id="cd07185">
    <property type="entry name" value="OmpA_C-like"/>
    <property type="match status" value="1"/>
</dbReference>
<reference evidence="8 9" key="1">
    <citation type="submission" date="2018-06" db="EMBL/GenBank/DDBJ databases">
        <authorList>
            <consortium name="Pathogen Informatics"/>
            <person name="Doyle S."/>
        </authorList>
    </citation>
    <scope>NUCLEOTIDE SEQUENCE [LARGE SCALE GENOMIC DNA]</scope>
    <source>
        <strain evidence="8 9">NCTC10295</strain>
    </source>
</reference>
<evidence type="ECO:0000256" key="5">
    <source>
        <dbReference type="PROSITE-ProRule" id="PRU00473"/>
    </source>
</evidence>
<feature type="chain" id="PRO_5016656620" evidence="6">
    <location>
        <begin position="28"/>
        <end position="267"/>
    </location>
</feature>
<evidence type="ECO:0000256" key="4">
    <source>
        <dbReference type="ARBA" id="ARBA00023237"/>
    </source>
</evidence>
<dbReference type="InterPro" id="IPR006665">
    <property type="entry name" value="OmpA-like"/>
</dbReference>
<evidence type="ECO:0000313" key="9">
    <source>
        <dbReference type="Proteomes" id="UP000254651"/>
    </source>
</evidence>
<keyword evidence="3 5" id="KW-0472">Membrane</keyword>
<evidence type="ECO:0000256" key="2">
    <source>
        <dbReference type="ARBA" id="ARBA00022729"/>
    </source>
</evidence>
<dbReference type="InterPro" id="IPR006664">
    <property type="entry name" value="OMP_bac"/>
</dbReference>
<dbReference type="RefSeq" id="WP_066077660.1">
    <property type="nucleotide sequence ID" value="NZ_CP181246.1"/>
</dbReference>
<dbReference type="PROSITE" id="PS51257">
    <property type="entry name" value="PROKAR_LIPOPROTEIN"/>
    <property type="match status" value="1"/>
</dbReference>
<dbReference type="InterPro" id="IPR037873">
    <property type="entry name" value="BamE-like"/>
</dbReference>
<evidence type="ECO:0000313" key="8">
    <source>
        <dbReference type="EMBL" id="STZ77258.1"/>
    </source>
</evidence>
<dbReference type="PANTHER" id="PTHR30329:SF21">
    <property type="entry name" value="LIPOPROTEIN YIAD-RELATED"/>
    <property type="match status" value="1"/>
</dbReference>
<keyword evidence="4" id="KW-0998">Cell outer membrane</keyword>
<dbReference type="Pfam" id="PF04355">
    <property type="entry name" value="BamE"/>
    <property type="match status" value="1"/>
</dbReference>
<keyword evidence="9" id="KW-1185">Reference proteome</keyword>
<feature type="signal peptide" evidence="6">
    <location>
        <begin position="1"/>
        <end position="27"/>
    </location>
</feature>
<dbReference type="PROSITE" id="PS51123">
    <property type="entry name" value="OMPA_2"/>
    <property type="match status" value="1"/>
</dbReference>
<proteinExistence type="predicted"/>
<accession>A0A378UIR9</accession>
<dbReference type="Gene3D" id="3.30.1450.10">
    <property type="match status" value="1"/>
</dbReference>
<dbReference type="SUPFAM" id="SSF103088">
    <property type="entry name" value="OmpA-like"/>
    <property type="match status" value="1"/>
</dbReference>
<evidence type="ECO:0000256" key="6">
    <source>
        <dbReference type="SAM" id="SignalP"/>
    </source>
</evidence>
<sequence length="267" mass="28880">MKILTFLGTGAAALALTACSSLSPVTAEGMTDAPVFPATDKATVGKRAEHLGTFPDPSALAQIRAGMSREQVYTLLGEPHYNEGVRVREWDYLLNFNTPRGVQTCQYKITFDQSRLAQGFYWNPVTPNTHCAALAKPGTPAQAPRNSFTFTDTFTLNSYQLGDMTANGRQQLQQAASAIKSLNAKTVMVVGHTDRLGSDAYNLDLSKKRAETVADYFIAQGVPAHAVHSTGEGKSQPVVQCDANAPLAQQVECLKPNRRVVVKVYGE</sequence>
<dbReference type="PRINTS" id="PR01021">
    <property type="entry name" value="OMPADOMAIN"/>
</dbReference>
<evidence type="ECO:0000256" key="1">
    <source>
        <dbReference type="ARBA" id="ARBA00004442"/>
    </source>
</evidence>
<dbReference type="EMBL" id="UGQS01000002">
    <property type="protein sequence ID" value="STZ77258.1"/>
    <property type="molecule type" value="Genomic_DNA"/>
</dbReference>
<name>A0A378UIR9_BERDE</name>